<dbReference type="Gene3D" id="3.10.520.10">
    <property type="entry name" value="ApbE-like domains"/>
    <property type="match status" value="1"/>
</dbReference>
<evidence type="ECO:0000313" key="12">
    <source>
        <dbReference type="EMBL" id="AZP05747.1"/>
    </source>
</evidence>
<evidence type="ECO:0000256" key="1">
    <source>
        <dbReference type="ARBA" id="ARBA00011955"/>
    </source>
</evidence>
<feature type="binding site" evidence="11">
    <location>
        <position position="137"/>
    </location>
    <ligand>
        <name>Mg(2+)</name>
        <dbReference type="ChEBI" id="CHEBI:18420"/>
    </ligand>
</feature>
<dbReference type="EC" id="2.7.1.180" evidence="1 10"/>
<evidence type="ECO:0000256" key="8">
    <source>
        <dbReference type="ARBA" id="ARBA00031306"/>
    </source>
</evidence>
<keyword evidence="7 10" id="KW-0460">Magnesium</keyword>
<dbReference type="Pfam" id="PF02424">
    <property type="entry name" value="ApbE"/>
    <property type="match status" value="1"/>
</dbReference>
<keyword evidence="13" id="KW-1185">Reference proteome</keyword>
<reference evidence="13" key="1">
    <citation type="submission" date="2018-12" db="EMBL/GenBank/DDBJ databases">
        <title>Complete genome sequencing of Jeotgalibaca sp. H21T32.</title>
        <authorList>
            <person name="Bae J.-W."/>
            <person name="Lee S.-Y."/>
        </authorList>
    </citation>
    <scope>NUCLEOTIDE SEQUENCE [LARGE SCALE GENOMIC DNA]</scope>
    <source>
        <strain evidence="13">H21T32</strain>
    </source>
</reference>
<evidence type="ECO:0000256" key="7">
    <source>
        <dbReference type="ARBA" id="ARBA00022842"/>
    </source>
</evidence>
<dbReference type="OrthoDB" id="9778595at2"/>
<dbReference type="AlphaFoldDB" id="A0A3Q9BMC0"/>
<evidence type="ECO:0000313" key="13">
    <source>
        <dbReference type="Proteomes" id="UP000273326"/>
    </source>
</evidence>
<keyword evidence="6 10" id="KW-0274">FAD</keyword>
<evidence type="ECO:0000256" key="4">
    <source>
        <dbReference type="ARBA" id="ARBA00022679"/>
    </source>
</evidence>
<evidence type="ECO:0000256" key="5">
    <source>
        <dbReference type="ARBA" id="ARBA00022723"/>
    </source>
</evidence>
<protein>
    <recommendedName>
        <fullName evidence="2 10">FAD:protein FMN transferase</fullName>
        <ecNumber evidence="1 10">2.7.1.180</ecNumber>
    </recommendedName>
    <alternativeName>
        <fullName evidence="8 10">Flavin transferase</fullName>
    </alternativeName>
</protein>
<keyword evidence="3 10" id="KW-0285">Flavoprotein</keyword>
<evidence type="ECO:0000256" key="10">
    <source>
        <dbReference type="PIRNR" id="PIRNR006268"/>
    </source>
</evidence>
<feature type="binding site" evidence="11">
    <location>
        <position position="256"/>
    </location>
    <ligand>
        <name>Mg(2+)</name>
        <dbReference type="ChEBI" id="CHEBI:18420"/>
    </ligand>
</feature>
<dbReference type="PANTHER" id="PTHR30040">
    <property type="entry name" value="THIAMINE BIOSYNTHESIS LIPOPROTEIN APBE"/>
    <property type="match status" value="1"/>
</dbReference>
<organism evidence="12 13">
    <name type="scientific">Jeotgalibaca ciconiae</name>
    <dbReference type="NCBI Taxonomy" id="2496265"/>
    <lineage>
        <taxon>Bacteria</taxon>
        <taxon>Bacillati</taxon>
        <taxon>Bacillota</taxon>
        <taxon>Bacilli</taxon>
        <taxon>Lactobacillales</taxon>
        <taxon>Carnobacteriaceae</taxon>
        <taxon>Jeotgalibaca</taxon>
    </lineage>
</organism>
<accession>A0A3Q9BMC0</accession>
<dbReference type="PIRSF" id="PIRSF006268">
    <property type="entry name" value="ApbE"/>
    <property type="match status" value="1"/>
</dbReference>
<name>A0A3Q9BMC0_9LACT</name>
<evidence type="ECO:0000256" key="3">
    <source>
        <dbReference type="ARBA" id="ARBA00022630"/>
    </source>
</evidence>
<dbReference type="GO" id="GO:0016740">
    <property type="term" value="F:transferase activity"/>
    <property type="evidence" value="ECO:0007669"/>
    <property type="project" value="UniProtKB-UniRule"/>
</dbReference>
<dbReference type="Proteomes" id="UP000273326">
    <property type="component" value="Chromosome"/>
</dbReference>
<evidence type="ECO:0000256" key="6">
    <source>
        <dbReference type="ARBA" id="ARBA00022827"/>
    </source>
</evidence>
<dbReference type="GO" id="GO:0046872">
    <property type="term" value="F:metal ion binding"/>
    <property type="evidence" value="ECO:0007669"/>
    <property type="project" value="UniProtKB-UniRule"/>
</dbReference>
<comment type="similarity">
    <text evidence="10">Belongs to the ApbE family.</text>
</comment>
<gene>
    <name evidence="12" type="ORF">EJN90_09305</name>
</gene>
<dbReference type="KEGG" id="jeh:EJN90_09305"/>
<keyword evidence="5 10" id="KW-0479">Metal-binding</keyword>
<comment type="cofactor">
    <cofactor evidence="11">
        <name>Mg(2+)</name>
        <dbReference type="ChEBI" id="CHEBI:18420"/>
    </cofactor>
    <cofactor evidence="11">
        <name>Mn(2+)</name>
        <dbReference type="ChEBI" id="CHEBI:29035"/>
    </cofactor>
    <text evidence="11">Magnesium. Can also use manganese.</text>
</comment>
<dbReference type="EMBL" id="CP034465">
    <property type="protein sequence ID" value="AZP05747.1"/>
    <property type="molecule type" value="Genomic_DNA"/>
</dbReference>
<dbReference type="SUPFAM" id="SSF143631">
    <property type="entry name" value="ApbE-like"/>
    <property type="match status" value="1"/>
</dbReference>
<evidence type="ECO:0000256" key="9">
    <source>
        <dbReference type="ARBA" id="ARBA00048540"/>
    </source>
</evidence>
<sequence length="300" mass="33603">MGTKIQLWVSHENYEDLLDEAEKKLISYEQRFSANDSSSDLMKVNRAAGVSPVHVDQELFELISIGKRQSLIKGSSLNIAIGPLIQAWRIGFQDVHYPGDSKIQELLKIINPQKIQLSETEQTVFLEEKGMAIDLGALAKGYFADNIIAFFRQQGARGAFIDLGGNVLTYGVTPTQSHQWRIGIQNPFLPRGNYAAAVDVRNQSIVTSGIYERSFEWNNRTYHHIFNSQTGYPIQTDLASITIISDQSLDGEIWTTRLFGKKATTIIAEINQIPDLEGIVITTQGELAYSKGLVDRIHLF</sequence>
<dbReference type="InterPro" id="IPR003374">
    <property type="entry name" value="ApbE-like_sf"/>
</dbReference>
<evidence type="ECO:0000256" key="11">
    <source>
        <dbReference type="PIRSR" id="PIRSR006268-2"/>
    </source>
</evidence>
<comment type="catalytic activity">
    <reaction evidence="9 10">
        <text>L-threonyl-[protein] + FAD = FMN-L-threonyl-[protein] + AMP + H(+)</text>
        <dbReference type="Rhea" id="RHEA:36847"/>
        <dbReference type="Rhea" id="RHEA-COMP:11060"/>
        <dbReference type="Rhea" id="RHEA-COMP:11061"/>
        <dbReference type="ChEBI" id="CHEBI:15378"/>
        <dbReference type="ChEBI" id="CHEBI:30013"/>
        <dbReference type="ChEBI" id="CHEBI:57692"/>
        <dbReference type="ChEBI" id="CHEBI:74257"/>
        <dbReference type="ChEBI" id="CHEBI:456215"/>
        <dbReference type="EC" id="2.7.1.180"/>
    </reaction>
</comment>
<keyword evidence="4 10" id="KW-0808">Transferase</keyword>
<proteinExistence type="inferred from homology"/>
<evidence type="ECO:0000256" key="2">
    <source>
        <dbReference type="ARBA" id="ARBA00016337"/>
    </source>
</evidence>
<dbReference type="InterPro" id="IPR024932">
    <property type="entry name" value="ApbE"/>
</dbReference>
<dbReference type="PANTHER" id="PTHR30040:SF2">
    <property type="entry name" value="FAD:PROTEIN FMN TRANSFERASE"/>
    <property type="match status" value="1"/>
</dbReference>